<dbReference type="EMBL" id="CP029343">
    <property type="protein sequence ID" value="AWL04265.1"/>
    <property type="molecule type" value="Genomic_DNA"/>
</dbReference>
<dbReference type="KEGG" id="mtim:DIR46_07340"/>
<proteinExistence type="predicted"/>
<evidence type="ECO:0000313" key="2">
    <source>
        <dbReference type="Proteomes" id="UP000245820"/>
    </source>
</evidence>
<name>A0A2S2DFX6_9BURK</name>
<protein>
    <submittedName>
        <fullName evidence="1">Uncharacterized protein</fullName>
    </submittedName>
</protein>
<dbReference type="Proteomes" id="UP000245820">
    <property type="component" value="Chromosome"/>
</dbReference>
<dbReference type="AlphaFoldDB" id="A0A2S2DFX6"/>
<reference evidence="1 2" key="1">
    <citation type="submission" date="2018-05" db="EMBL/GenBank/DDBJ databases">
        <title>Complete genome sequence of Massilia oculi sp. nov. CCUG 43427T (=DSM 26321T), the type strain of M. oculi, and comparison with genome sequences of other Massilia strains.</title>
        <authorList>
            <person name="Zhu B."/>
        </authorList>
    </citation>
    <scope>NUCLEOTIDE SEQUENCE [LARGE SCALE GENOMIC DNA]</scope>
    <source>
        <strain evidence="1 2">CCUG 43427</strain>
    </source>
</reference>
<organism evidence="1 2">
    <name type="scientific">Massilia oculi</name>
    <dbReference type="NCBI Taxonomy" id="945844"/>
    <lineage>
        <taxon>Bacteria</taxon>
        <taxon>Pseudomonadati</taxon>
        <taxon>Pseudomonadota</taxon>
        <taxon>Betaproteobacteria</taxon>
        <taxon>Burkholderiales</taxon>
        <taxon>Oxalobacteraceae</taxon>
        <taxon>Telluria group</taxon>
        <taxon>Massilia</taxon>
    </lineage>
</organism>
<keyword evidence="2" id="KW-1185">Reference proteome</keyword>
<accession>A0A2S2DFX6</accession>
<sequence length="164" mass="17744">MMPSLQEASLAMKAEIADLRAALASRPAEVDDEGLPAPAAWAVGEELFTCHDAIPFRLLPPIGQPEPLFTAEQYRQGQRDAVAADRARRGAVEKPQVVQDWRALGYVVGATVRQEIGLGRYDDAVITHAERNGALDVEMNGRAYGWSAQFCKVVAAPTEKKAAS</sequence>
<gene>
    <name evidence="1" type="ORF">DIR46_07340</name>
</gene>
<evidence type="ECO:0000313" key="1">
    <source>
        <dbReference type="EMBL" id="AWL04265.1"/>
    </source>
</evidence>